<comment type="caution">
    <text evidence="3">The sequence shown here is derived from an EMBL/GenBank/DDBJ whole genome shotgun (WGS) entry which is preliminary data.</text>
</comment>
<gene>
    <name evidence="3" type="ORF">GCM10025791_04390</name>
</gene>
<dbReference type="InterPro" id="IPR018376">
    <property type="entry name" value="Enoyl-CoA_hyd/isom_CS"/>
</dbReference>
<evidence type="ECO:0000256" key="1">
    <source>
        <dbReference type="ARBA" id="ARBA00005254"/>
    </source>
</evidence>
<dbReference type="PANTHER" id="PTHR43802:SF1">
    <property type="entry name" value="IP11341P-RELATED"/>
    <property type="match status" value="1"/>
</dbReference>
<dbReference type="Proteomes" id="UP001409585">
    <property type="component" value="Unassembled WGS sequence"/>
</dbReference>
<keyword evidence="4" id="KW-1185">Reference proteome</keyword>
<dbReference type="GO" id="GO:0003824">
    <property type="term" value="F:catalytic activity"/>
    <property type="evidence" value="ECO:0007669"/>
    <property type="project" value="InterPro"/>
</dbReference>
<evidence type="ECO:0000256" key="2">
    <source>
        <dbReference type="RuleBase" id="RU003707"/>
    </source>
</evidence>
<dbReference type="RefSeq" id="WP_345416371.1">
    <property type="nucleotide sequence ID" value="NZ_AP031496.1"/>
</dbReference>
<name>A0AAV3TX93_9ALTE</name>
<dbReference type="Gene3D" id="3.90.226.10">
    <property type="entry name" value="2-enoyl-CoA Hydratase, Chain A, domain 1"/>
    <property type="match status" value="1"/>
</dbReference>
<dbReference type="Pfam" id="PF00378">
    <property type="entry name" value="ECH_1"/>
    <property type="match status" value="1"/>
</dbReference>
<sequence>MGQVHFSVEEHIAVVVLDNQKKHNAVDANMREGLTQAYERIVNDDGIRVAIITGAGGKAFCSGGDIDAYKEAGVFGEGAADLPPIPRPKGIWKPFIAAINGYAVGGGFPLALSCDLRVAGKSAVIGSSGLKRGAVQGAQQSQLLPRLIGISKALEILLLSKYVGGEEAAAMGMVQIAVDDSKVMEQAMEWAKIIAGYSPWAVQRTKQLVYEGFNMNLEEAYQWETDVTQEGYKRNDAAQGFDKFLKDK</sequence>
<dbReference type="InterPro" id="IPR001753">
    <property type="entry name" value="Enoyl-CoA_hydra/iso"/>
</dbReference>
<reference evidence="4" key="1">
    <citation type="journal article" date="2019" name="Int. J. Syst. Evol. Microbiol.">
        <title>The Global Catalogue of Microorganisms (GCM) 10K type strain sequencing project: providing services to taxonomists for standard genome sequencing and annotation.</title>
        <authorList>
            <consortium name="The Broad Institute Genomics Platform"/>
            <consortium name="The Broad Institute Genome Sequencing Center for Infectious Disease"/>
            <person name="Wu L."/>
            <person name="Ma J."/>
        </authorList>
    </citation>
    <scope>NUCLEOTIDE SEQUENCE [LARGE SCALE GENOMIC DNA]</scope>
    <source>
        <strain evidence="4">JCM 19134</strain>
    </source>
</reference>
<evidence type="ECO:0000313" key="4">
    <source>
        <dbReference type="Proteomes" id="UP001409585"/>
    </source>
</evidence>
<evidence type="ECO:0000313" key="3">
    <source>
        <dbReference type="EMBL" id="GAA4931397.1"/>
    </source>
</evidence>
<dbReference type="AlphaFoldDB" id="A0AAV3TX93"/>
<dbReference type="SUPFAM" id="SSF52096">
    <property type="entry name" value="ClpP/crotonase"/>
    <property type="match status" value="1"/>
</dbReference>
<dbReference type="CDD" id="cd06558">
    <property type="entry name" value="crotonase-like"/>
    <property type="match status" value="1"/>
</dbReference>
<organism evidence="3 4">
    <name type="scientific">Halioxenophilus aromaticivorans</name>
    <dbReference type="NCBI Taxonomy" id="1306992"/>
    <lineage>
        <taxon>Bacteria</taxon>
        <taxon>Pseudomonadati</taxon>
        <taxon>Pseudomonadota</taxon>
        <taxon>Gammaproteobacteria</taxon>
        <taxon>Alteromonadales</taxon>
        <taxon>Alteromonadaceae</taxon>
        <taxon>Halioxenophilus</taxon>
    </lineage>
</organism>
<proteinExistence type="inferred from homology"/>
<comment type="similarity">
    <text evidence="1 2">Belongs to the enoyl-CoA hydratase/isomerase family.</text>
</comment>
<dbReference type="PROSITE" id="PS00166">
    <property type="entry name" value="ENOYL_COA_HYDRATASE"/>
    <property type="match status" value="1"/>
</dbReference>
<accession>A0AAV3TX93</accession>
<dbReference type="EMBL" id="BAABLX010000004">
    <property type="protein sequence ID" value="GAA4931397.1"/>
    <property type="molecule type" value="Genomic_DNA"/>
</dbReference>
<dbReference type="InterPro" id="IPR029045">
    <property type="entry name" value="ClpP/crotonase-like_dom_sf"/>
</dbReference>
<protein>
    <submittedName>
        <fullName evidence="3">Enoyl-CoA hydratase/isomerase family protein</fullName>
    </submittedName>
</protein>
<dbReference type="PANTHER" id="PTHR43802">
    <property type="entry name" value="ENOYL-COA HYDRATASE"/>
    <property type="match status" value="1"/>
</dbReference>